<keyword evidence="1" id="KW-0732">Signal</keyword>
<evidence type="ECO:0000313" key="3">
    <source>
        <dbReference type="Proteomes" id="UP000547444"/>
    </source>
</evidence>
<dbReference type="SUPFAM" id="SSF56959">
    <property type="entry name" value="Leukocidin-like"/>
    <property type="match status" value="1"/>
</dbReference>
<dbReference type="AlphaFoldDB" id="A0A7X5TZQ4"/>
<accession>A0A7X5TZQ4</accession>
<dbReference type="InterPro" id="IPR036435">
    <property type="entry name" value="Leukocidin/porin_MspA_sf"/>
</dbReference>
<dbReference type="Pfam" id="PF09203">
    <property type="entry name" value="MspA"/>
    <property type="match status" value="1"/>
</dbReference>
<reference evidence="2 3" key="1">
    <citation type="submission" date="2020-03" db="EMBL/GenBank/DDBJ databases">
        <title>Sequencing the genomes of 1000 actinobacteria strains.</title>
        <authorList>
            <person name="Klenk H.-P."/>
        </authorList>
    </citation>
    <scope>NUCLEOTIDE SEQUENCE [LARGE SCALE GENOMIC DNA]</scope>
    <source>
        <strain evidence="2 3">DSM 44556</strain>
    </source>
</reference>
<keyword evidence="3" id="KW-1185">Reference proteome</keyword>
<evidence type="ECO:0008006" key="4">
    <source>
        <dbReference type="Google" id="ProtNLM"/>
    </source>
</evidence>
<proteinExistence type="predicted"/>
<dbReference type="Gene3D" id="2.10.300.10">
    <property type="entry name" value="Porin MspA ribbon domain"/>
    <property type="match status" value="1"/>
</dbReference>
<evidence type="ECO:0000256" key="1">
    <source>
        <dbReference type="ARBA" id="ARBA00022729"/>
    </source>
</evidence>
<sequence>MIARRAAAVAIAVGSLVGAGNGIAHARLDDQLSAVDGAGRTLTVQQWDTVVEGVASLDRNPLTREWFHSGKATYAVSGPDAAGFKGKLELGYQVGFPWALGMNVSFTYTTPNVKADKGNPRNGYLRVITPNLFPGVSITSNLSNGPGTQEVSTFSTGVSGAEGAVAVSNAHGTVTGVAGGVLLRPFVRLTSSTGATVTTYTHPWNLD</sequence>
<organism evidence="2 3">
    <name type="scientific">Mycolicibacterium fluoranthenivorans</name>
    <dbReference type="NCBI Taxonomy" id="258505"/>
    <lineage>
        <taxon>Bacteria</taxon>
        <taxon>Bacillati</taxon>
        <taxon>Actinomycetota</taxon>
        <taxon>Actinomycetes</taxon>
        <taxon>Mycobacteriales</taxon>
        <taxon>Mycobacteriaceae</taxon>
        <taxon>Mycolicibacterium</taxon>
    </lineage>
</organism>
<dbReference type="Proteomes" id="UP000547444">
    <property type="component" value="Unassembled WGS sequence"/>
</dbReference>
<dbReference type="RefSeq" id="WP_167158989.1">
    <property type="nucleotide sequence ID" value="NZ_JAANOW010000001.1"/>
</dbReference>
<dbReference type="EMBL" id="JAANOW010000001">
    <property type="protein sequence ID" value="NIH95761.1"/>
    <property type="molecule type" value="Genomic_DNA"/>
</dbReference>
<gene>
    <name evidence="2" type="ORF">FHU31_002717</name>
</gene>
<protein>
    <recommendedName>
        <fullName evidence="4">MspA protein</fullName>
    </recommendedName>
</protein>
<evidence type="ECO:0000313" key="2">
    <source>
        <dbReference type="EMBL" id="NIH95761.1"/>
    </source>
</evidence>
<name>A0A7X5TZQ4_9MYCO</name>
<dbReference type="InterPro" id="IPR015286">
    <property type="entry name" value="Porin_fam_mycobact-type"/>
</dbReference>
<comment type="caution">
    <text evidence="2">The sequence shown here is derived from an EMBL/GenBank/DDBJ whole genome shotgun (WGS) entry which is preliminary data.</text>
</comment>
<dbReference type="Gene3D" id="2.60.40.1650">
    <property type="entry name" value="Porin MspA (Ig-like beta-sandwich domain)"/>
    <property type="match status" value="1"/>
</dbReference>